<evidence type="ECO:0000256" key="4">
    <source>
        <dbReference type="ARBA" id="ARBA00023163"/>
    </source>
</evidence>
<dbReference type="GO" id="GO:0005634">
    <property type="term" value="C:nucleus"/>
    <property type="evidence" value="ECO:0007669"/>
    <property type="project" value="UniProtKB-SubCell"/>
</dbReference>
<keyword evidence="5" id="KW-0539">Nucleus</keyword>
<evidence type="ECO:0000313" key="9">
    <source>
        <dbReference type="Proteomes" id="UP000799537"/>
    </source>
</evidence>
<keyword evidence="2" id="KW-0805">Transcription regulation</keyword>
<dbReference type="GO" id="GO:0008270">
    <property type="term" value="F:zinc ion binding"/>
    <property type="evidence" value="ECO:0007669"/>
    <property type="project" value="InterPro"/>
</dbReference>
<evidence type="ECO:0000256" key="6">
    <source>
        <dbReference type="SAM" id="MobiDB-lite"/>
    </source>
</evidence>
<name>A0A6A6C9B1_ZASCE</name>
<keyword evidence="4" id="KW-0804">Transcription</keyword>
<dbReference type="CDD" id="cd12148">
    <property type="entry name" value="fungal_TF_MHR"/>
    <property type="match status" value="1"/>
</dbReference>
<dbReference type="OrthoDB" id="3266505at2759"/>
<evidence type="ECO:0000256" key="2">
    <source>
        <dbReference type="ARBA" id="ARBA00023015"/>
    </source>
</evidence>
<dbReference type="PANTHER" id="PTHR47540">
    <property type="entry name" value="THIAMINE REPRESSIBLE GENES REGULATORY PROTEIN THI5"/>
    <property type="match status" value="1"/>
</dbReference>
<comment type="subcellular location">
    <subcellularLocation>
        <location evidence="1">Nucleus</location>
    </subcellularLocation>
</comment>
<dbReference type="EMBL" id="ML993615">
    <property type="protein sequence ID" value="KAF2162026.1"/>
    <property type="molecule type" value="Genomic_DNA"/>
</dbReference>
<dbReference type="GO" id="GO:0045944">
    <property type="term" value="P:positive regulation of transcription by RNA polymerase II"/>
    <property type="evidence" value="ECO:0007669"/>
    <property type="project" value="TreeGrafter"/>
</dbReference>
<feature type="region of interest" description="Disordered" evidence="6">
    <location>
        <begin position="1"/>
        <end position="43"/>
    </location>
</feature>
<dbReference type="InterPro" id="IPR051711">
    <property type="entry name" value="Stress_Response_Reg"/>
</dbReference>
<dbReference type="GO" id="GO:0043565">
    <property type="term" value="F:sequence-specific DNA binding"/>
    <property type="evidence" value="ECO:0007669"/>
    <property type="project" value="TreeGrafter"/>
</dbReference>
<feature type="domain" description="Xylanolytic transcriptional activator regulatory" evidence="7">
    <location>
        <begin position="263"/>
        <end position="336"/>
    </location>
</feature>
<dbReference type="AlphaFoldDB" id="A0A6A6C9B1"/>
<evidence type="ECO:0000256" key="1">
    <source>
        <dbReference type="ARBA" id="ARBA00004123"/>
    </source>
</evidence>
<evidence type="ECO:0000259" key="7">
    <source>
        <dbReference type="SMART" id="SM00906"/>
    </source>
</evidence>
<dbReference type="GO" id="GO:0006351">
    <property type="term" value="P:DNA-templated transcription"/>
    <property type="evidence" value="ECO:0007669"/>
    <property type="project" value="InterPro"/>
</dbReference>
<evidence type="ECO:0000256" key="3">
    <source>
        <dbReference type="ARBA" id="ARBA00023125"/>
    </source>
</evidence>
<organism evidence="8 9">
    <name type="scientific">Zasmidium cellare ATCC 36951</name>
    <dbReference type="NCBI Taxonomy" id="1080233"/>
    <lineage>
        <taxon>Eukaryota</taxon>
        <taxon>Fungi</taxon>
        <taxon>Dikarya</taxon>
        <taxon>Ascomycota</taxon>
        <taxon>Pezizomycotina</taxon>
        <taxon>Dothideomycetes</taxon>
        <taxon>Dothideomycetidae</taxon>
        <taxon>Mycosphaerellales</taxon>
        <taxon>Mycosphaerellaceae</taxon>
        <taxon>Zasmidium</taxon>
    </lineage>
</organism>
<evidence type="ECO:0000256" key="5">
    <source>
        <dbReference type="ARBA" id="ARBA00023242"/>
    </source>
</evidence>
<evidence type="ECO:0000313" key="8">
    <source>
        <dbReference type="EMBL" id="KAF2162026.1"/>
    </source>
</evidence>
<dbReference type="GeneID" id="54567197"/>
<proteinExistence type="predicted"/>
<protein>
    <recommendedName>
        <fullName evidence="7">Xylanolytic transcriptional activator regulatory domain-containing protein</fullName>
    </recommendedName>
</protein>
<accession>A0A6A6C9B1</accession>
<dbReference type="InterPro" id="IPR007219">
    <property type="entry name" value="XnlR_reg_dom"/>
</dbReference>
<dbReference type="SMART" id="SM00906">
    <property type="entry name" value="Fungal_trans"/>
    <property type="match status" value="1"/>
</dbReference>
<keyword evidence="9" id="KW-1185">Reference proteome</keyword>
<dbReference type="PANTHER" id="PTHR47540:SF6">
    <property type="entry name" value="ZN(II)2CYS6 TRANSCRIPTION FACTOR (EUROFUNG)"/>
    <property type="match status" value="1"/>
</dbReference>
<sequence length="601" mass="66247">MANSNSAHSCERCRVRKCSGSEDGPAPDPPILRKSPQVLRAKPVQIPRPLTPRSFIASSSESGDEFMRNPMTGSPPTVHADSGGVGQQWYLGPSSTWSFSRRVTRHFERALAPDAANSLPINLDGAAYDLPPLPPRGCFDRASLPSLDHAIYLFNTVKFHLNQRFRLVDEQAFTETLHAFYRGGETSELSPLAYAELMFVLAFGKAFLPSSKPSSAPKGWVHAAQAFAALPTFHTHDQDNVLAIEVYCLAALYLQSIDMRVTAHDFIGRALRLCYVVGIHRDFHGTGISEHLASRCAELWWSVYMLDLHISALMGAPSAIQDHDMTVPIPPTKRLDARASALGIHVTLSRVLAKLMRTVYAVQSPLDGSYLADAQDVLKALADLSQDMDSSVAMSSLLSSHLSLYHHYCVVLATRPIVSKQIRPPALAGPAAALLQACLHSAMAIISTLGKLQEEDLLETFLPFHLEQVFSSAYVLFLVQKLMPPHFDLNDSLMKSDDILQAMIAGGNRLARVRMNELAYFRDMLTRFNVDSGDRTRSRESQTDSSLIPDDDMADFGCESWTTLGLELGNDGFRSSDLQALTDFLELEDVSGHIMFSSLRD</sequence>
<dbReference type="Proteomes" id="UP000799537">
    <property type="component" value="Unassembled WGS sequence"/>
</dbReference>
<reference evidence="8" key="1">
    <citation type="journal article" date="2020" name="Stud. Mycol.">
        <title>101 Dothideomycetes genomes: a test case for predicting lifestyles and emergence of pathogens.</title>
        <authorList>
            <person name="Haridas S."/>
            <person name="Albert R."/>
            <person name="Binder M."/>
            <person name="Bloem J."/>
            <person name="Labutti K."/>
            <person name="Salamov A."/>
            <person name="Andreopoulos B."/>
            <person name="Baker S."/>
            <person name="Barry K."/>
            <person name="Bills G."/>
            <person name="Bluhm B."/>
            <person name="Cannon C."/>
            <person name="Castanera R."/>
            <person name="Culley D."/>
            <person name="Daum C."/>
            <person name="Ezra D."/>
            <person name="Gonzalez J."/>
            <person name="Henrissat B."/>
            <person name="Kuo A."/>
            <person name="Liang C."/>
            <person name="Lipzen A."/>
            <person name="Lutzoni F."/>
            <person name="Magnuson J."/>
            <person name="Mondo S."/>
            <person name="Nolan M."/>
            <person name="Ohm R."/>
            <person name="Pangilinan J."/>
            <person name="Park H.-J."/>
            <person name="Ramirez L."/>
            <person name="Alfaro M."/>
            <person name="Sun H."/>
            <person name="Tritt A."/>
            <person name="Yoshinaga Y."/>
            <person name="Zwiers L.-H."/>
            <person name="Turgeon B."/>
            <person name="Goodwin S."/>
            <person name="Spatafora J."/>
            <person name="Crous P."/>
            <person name="Grigoriev I."/>
        </authorList>
    </citation>
    <scope>NUCLEOTIDE SEQUENCE</scope>
    <source>
        <strain evidence="8">ATCC 36951</strain>
    </source>
</reference>
<gene>
    <name evidence="8" type="ORF">M409DRAFT_58488</name>
</gene>
<dbReference type="Pfam" id="PF04082">
    <property type="entry name" value="Fungal_trans"/>
    <property type="match status" value="1"/>
</dbReference>
<keyword evidence="3" id="KW-0238">DNA-binding</keyword>
<dbReference type="RefSeq" id="XP_033662915.1">
    <property type="nucleotide sequence ID" value="XM_033813925.1"/>
</dbReference>